<dbReference type="EMBL" id="JACDTQ010003306">
    <property type="protein sequence ID" value="KAF5914364.1"/>
    <property type="molecule type" value="Genomic_DNA"/>
</dbReference>
<dbReference type="InterPro" id="IPR000152">
    <property type="entry name" value="EGF-type_Asp/Asn_hydroxyl_site"/>
</dbReference>
<dbReference type="PANTHER" id="PTHR22722:SF15">
    <property type="entry name" value="LOW-DENSITY LIPOPROTEIN RECEPTOR-RELATED"/>
    <property type="match status" value="1"/>
</dbReference>
<dbReference type="Pfam" id="PF00057">
    <property type="entry name" value="Ldl_recept_a"/>
    <property type="match status" value="6"/>
</dbReference>
<evidence type="ECO:0000256" key="3">
    <source>
        <dbReference type="ARBA" id="ARBA00022475"/>
    </source>
</evidence>
<dbReference type="InterPro" id="IPR036055">
    <property type="entry name" value="LDL_receptor-like_sf"/>
</dbReference>
<feature type="disulfide bond" evidence="15">
    <location>
        <begin position="288"/>
        <end position="300"/>
    </location>
</feature>
<dbReference type="InterPro" id="IPR000742">
    <property type="entry name" value="EGF"/>
</dbReference>
<evidence type="ECO:0000256" key="15">
    <source>
        <dbReference type="PROSITE-ProRule" id="PRU00124"/>
    </source>
</evidence>
<feature type="disulfide bond" evidence="14">
    <location>
        <begin position="417"/>
        <end position="427"/>
    </location>
</feature>
<evidence type="ECO:0000256" key="17">
    <source>
        <dbReference type="SAM" id="MobiDB-lite"/>
    </source>
</evidence>
<keyword evidence="13" id="KW-0325">Glycoprotein</keyword>
<dbReference type="SMART" id="SM00135">
    <property type="entry name" value="LY"/>
    <property type="match status" value="5"/>
</dbReference>
<dbReference type="Gene3D" id="2.10.25.10">
    <property type="entry name" value="Laminin"/>
    <property type="match status" value="3"/>
</dbReference>
<accession>A0A7J7EFI7</accession>
<keyword evidence="3" id="KW-1003">Cell membrane</keyword>
<dbReference type="PROSITE" id="PS01187">
    <property type="entry name" value="EGF_CA"/>
    <property type="match status" value="1"/>
</dbReference>
<feature type="disulfide bond" evidence="15">
    <location>
        <begin position="178"/>
        <end position="193"/>
    </location>
</feature>
<dbReference type="GO" id="GO:0006898">
    <property type="term" value="P:receptor-mediated endocytosis"/>
    <property type="evidence" value="ECO:0007669"/>
    <property type="project" value="TreeGrafter"/>
</dbReference>
<evidence type="ECO:0000256" key="6">
    <source>
        <dbReference type="ARBA" id="ARBA00022692"/>
    </source>
</evidence>
<feature type="disulfide bond" evidence="15">
    <location>
        <begin position="77"/>
        <end position="89"/>
    </location>
</feature>
<dbReference type="GO" id="GO:0016324">
    <property type="term" value="C:apical plasma membrane"/>
    <property type="evidence" value="ECO:0007669"/>
    <property type="project" value="TreeGrafter"/>
</dbReference>
<name>A0A7J7EFI7_DICBM</name>
<feature type="disulfide bond" evidence="15">
    <location>
        <begin position="249"/>
        <end position="261"/>
    </location>
</feature>
<keyword evidence="10 18" id="KW-0472">Membrane</keyword>
<dbReference type="Pfam" id="PF00058">
    <property type="entry name" value="Ldl_recept_b"/>
    <property type="match status" value="5"/>
</dbReference>
<keyword evidence="12" id="KW-0675">Receptor</keyword>
<keyword evidence="9 18" id="KW-1133">Transmembrane helix</keyword>
<dbReference type="CDD" id="cd00054">
    <property type="entry name" value="EGF_CA"/>
    <property type="match status" value="1"/>
</dbReference>
<dbReference type="PROSITE" id="PS01186">
    <property type="entry name" value="EGF_2"/>
    <property type="match status" value="2"/>
</dbReference>
<dbReference type="FunFam" id="4.10.400.10:FF:000116">
    <property type="entry name" value="Low-density lipoprotein receptor"/>
    <property type="match status" value="1"/>
</dbReference>
<dbReference type="SMART" id="SM00192">
    <property type="entry name" value="LDLa"/>
    <property type="match status" value="6"/>
</dbReference>
<keyword evidence="7" id="KW-0732">Signal</keyword>
<dbReference type="CDD" id="cd00112">
    <property type="entry name" value="LDLa"/>
    <property type="match status" value="6"/>
</dbReference>
<comment type="caution">
    <text evidence="20">The sequence shown here is derived from an EMBL/GenBank/DDBJ whole genome shotgun (WGS) entry which is preliminary data.</text>
</comment>
<dbReference type="GO" id="GO:0043235">
    <property type="term" value="C:receptor complex"/>
    <property type="evidence" value="ECO:0007669"/>
    <property type="project" value="TreeGrafter"/>
</dbReference>
<evidence type="ECO:0000256" key="14">
    <source>
        <dbReference type="PROSITE-ProRule" id="PRU00076"/>
    </source>
</evidence>
<dbReference type="InterPro" id="IPR051221">
    <property type="entry name" value="LDLR-related"/>
</dbReference>
<dbReference type="Gene3D" id="2.120.10.30">
    <property type="entry name" value="TolB, C-terminal domain"/>
    <property type="match status" value="1"/>
</dbReference>
<feature type="compositionally biased region" description="Basic and acidic residues" evidence="17">
    <location>
        <begin position="16"/>
        <end position="30"/>
    </location>
</feature>
<dbReference type="FunFam" id="4.10.400.10:FF:000124">
    <property type="entry name" value="Low density lipoprotein receptor"/>
    <property type="match status" value="1"/>
</dbReference>
<keyword evidence="5" id="KW-0254">Endocytosis</keyword>
<dbReference type="FunFam" id="2.10.25.10:FF:000052">
    <property type="entry name" value="low-density lipoprotein receptor isoform X1"/>
    <property type="match status" value="1"/>
</dbReference>
<evidence type="ECO:0000256" key="11">
    <source>
        <dbReference type="ARBA" id="ARBA00023157"/>
    </source>
</evidence>
<keyword evidence="8" id="KW-0677">Repeat</keyword>
<feature type="repeat" description="LDL-receptor class B" evidence="16">
    <location>
        <begin position="545"/>
        <end position="587"/>
    </location>
</feature>
<keyword evidence="21" id="KW-1185">Reference proteome</keyword>
<feature type="domain" description="EGF-like" evidence="19">
    <location>
        <begin position="413"/>
        <end position="452"/>
    </location>
</feature>
<feature type="disulfide bond" evidence="15">
    <location>
        <begin position="256"/>
        <end position="274"/>
    </location>
</feature>
<evidence type="ECO:0000256" key="7">
    <source>
        <dbReference type="ARBA" id="ARBA00022729"/>
    </source>
</evidence>
<dbReference type="PANTHER" id="PTHR22722">
    <property type="entry name" value="LOW-DENSITY LIPOPROTEIN RECEPTOR-RELATED PROTEIN 2-RELATED"/>
    <property type="match status" value="1"/>
</dbReference>
<keyword evidence="11 14" id="KW-1015">Disulfide bond</keyword>
<dbReference type="FunFam" id="2.10.25.10:FF:000009">
    <property type="entry name" value="Low-density lipoprotein receptor isoform 1"/>
    <property type="match status" value="1"/>
</dbReference>
<dbReference type="Gene3D" id="4.10.400.10">
    <property type="entry name" value="Low-density Lipoprotein Receptor"/>
    <property type="match status" value="5"/>
</dbReference>
<dbReference type="InterPro" id="IPR000033">
    <property type="entry name" value="LDLR_classB_rpt"/>
</dbReference>
<evidence type="ECO:0000256" key="5">
    <source>
        <dbReference type="ARBA" id="ARBA00022583"/>
    </source>
</evidence>
<dbReference type="InterPro" id="IPR009030">
    <property type="entry name" value="Growth_fac_rcpt_cys_sf"/>
</dbReference>
<dbReference type="PROSITE" id="PS50026">
    <property type="entry name" value="EGF_3"/>
    <property type="match status" value="1"/>
</dbReference>
<organism evidence="20 21">
    <name type="scientific">Diceros bicornis minor</name>
    <name type="common">South-central black rhinoceros</name>
    <dbReference type="NCBI Taxonomy" id="77932"/>
    <lineage>
        <taxon>Eukaryota</taxon>
        <taxon>Metazoa</taxon>
        <taxon>Chordata</taxon>
        <taxon>Craniata</taxon>
        <taxon>Vertebrata</taxon>
        <taxon>Euteleostomi</taxon>
        <taxon>Mammalia</taxon>
        <taxon>Eutheria</taxon>
        <taxon>Laurasiatheria</taxon>
        <taxon>Perissodactyla</taxon>
        <taxon>Rhinocerotidae</taxon>
        <taxon>Diceros</taxon>
    </lineage>
</organism>
<feature type="disulfide bond" evidence="15">
    <location>
        <begin position="198"/>
        <end position="210"/>
    </location>
</feature>
<evidence type="ECO:0000256" key="12">
    <source>
        <dbReference type="ARBA" id="ARBA00023170"/>
    </source>
</evidence>
<dbReference type="SUPFAM" id="SSF57196">
    <property type="entry name" value="EGF/Laminin"/>
    <property type="match status" value="1"/>
</dbReference>
<dbReference type="SMART" id="SM00179">
    <property type="entry name" value="EGF_CA"/>
    <property type="match status" value="2"/>
</dbReference>
<feature type="disulfide bond" evidence="15">
    <location>
        <begin position="205"/>
        <end position="223"/>
    </location>
</feature>
<dbReference type="InterPro" id="IPR002172">
    <property type="entry name" value="LDrepeatLR_classA_rpt"/>
</dbReference>
<dbReference type="SUPFAM" id="SSF63825">
    <property type="entry name" value="YWTD domain"/>
    <property type="match status" value="2"/>
</dbReference>
<comment type="similarity">
    <text evidence="2">Belongs to the LDLR family.</text>
</comment>
<feature type="disulfide bond" evidence="15">
    <location>
        <begin position="159"/>
        <end position="171"/>
    </location>
</feature>
<dbReference type="FunFam" id="4.10.400.10:FF:000113">
    <property type="entry name" value="Low-density lipoprotein receptor-related protein 8"/>
    <property type="match status" value="1"/>
</dbReference>
<dbReference type="InterPro" id="IPR011042">
    <property type="entry name" value="6-blade_b-propeller_TolB-like"/>
</dbReference>
<protein>
    <recommendedName>
        <fullName evidence="19">EGF-like domain-containing protein</fullName>
    </recommendedName>
</protein>
<feature type="repeat" description="LDL-receptor class B" evidence="16">
    <location>
        <begin position="498"/>
        <end position="544"/>
    </location>
</feature>
<sequence>MPQMTGAPRAVAAGPREARVSRADTADRGRGRGAAGGGWDHETRGLGAALGHRPAARRGGGCSPSFLFPSLSVEDKCGRKEFQCRDGKCISYKWVCDGSAECQDGSDESPETCMSVTCMAGDFSCGGRVNRCIPHFWRCDGQTDCENGSDEQGCPPKTCSEDEFRCHDGKCIAREFVCDSDRDCLDGSDEASCPAPTCGPASFQCNSSACIPELWACDGDPECDDGSDEWPERCGGRDTSAPRGDTGPCSAREFHCRSGECIHSSWRCDGGPDCRDKSDEESCAVATCRPDEFQCSDGTCIHGSRQCDREYDCKDMSDELGCINGELCSTPRGSWAVGGQAWWILDGEIALGDGEGVSGGQRVTHLCPLPGAGTNECLDNKGGCSHVCNDLKIGYECLCPEGFRLVDQRRCEDIDECQDPDACSQLCVNLEGGYKCECEEGFQLDPLTKSCKAMGTIAYLFFTNRHEVRKMTLDRGEYTSLIPNLKNVVALDTEVASNRIYWSDLSQRKIYSTQIDKAPGFSSYDTVIGEDLQAPDGLAVDWIHGNIYWTDSVLGTVSVADTKGVKRKTLFREKDSKPRAIVVDPVHGFMYWTDWGTPAEIRKGGLNGVDIYSLVTEDIQWPNGITLGPLGAPSCGEWRGQSTLASTRDLLLPPWVLDLSSGRLYWVDSKLHSISSIDVNGGNRKTILEDKKKLAHPFSLAVFEDKVFWTDIINEAIFSANRLTGSDINLMAENLLSPEDIVLFHNLTQPRGVNWCERTALRNGGCQYLCLPAPQINPHSPKFTCACPDSMVLATDMRSCLTETESVVTTRGPSTVRMTVSSTASSTAVGPKHTASLASVASPELTTAKTVTVSHQALGDAVGRGGEERPRSVGALYIVLPIALLIVLCFGTFLLWKNWRLKSINSINFDNPVYQKTTEDEVHICRSQDGYSYPSVRGHAPRGAGGPPGMCSWGGQGQWRQMVSLEDDVV</sequence>
<evidence type="ECO:0000256" key="13">
    <source>
        <dbReference type="ARBA" id="ARBA00023180"/>
    </source>
</evidence>
<feature type="disulfide bond" evidence="15">
    <location>
        <begin position="84"/>
        <end position="102"/>
    </location>
</feature>
<dbReference type="InterPro" id="IPR023415">
    <property type="entry name" value="LDLR_class-A_CS"/>
</dbReference>
<evidence type="ECO:0000259" key="19">
    <source>
        <dbReference type="PROSITE" id="PS50026"/>
    </source>
</evidence>
<comment type="subcellular location">
    <subcellularLocation>
        <location evidence="1">Cell membrane</location>
        <topology evidence="1">Single-pass type I membrane protein</topology>
    </subcellularLocation>
</comment>
<dbReference type="PRINTS" id="PR00261">
    <property type="entry name" value="LDLRECEPTOR"/>
</dbReference>
<feature type="disulfide bond" evidence="15">
    <location>
        <begin position="166"/>
        <end position="184"/>
    </location>
</feature>
<evidence type="ECO:0000256" key="9">
    <source>
        <dbReference type="ARBA" id="ARBA00022989"/>
    </source>
</evidence>
<feature type="disulfide bond" evidence="15">
    <location>
        <begin position="295"/>
        <end position="313"/>
    </location>
</feature>
<evidence type="ECO:0000256" key="4">
    <source>
        <dbReference type="ARBA" id="ARBA00022536"/>
    </source>
</evidence>
<dbReference type="Pfam" id="PF07645">
    <property type="entry name" value="EGF_CA"/>
    <property type="match status" value="1"/>
</dbReference>
<dbReference type="PROSITE" id="PS50068">
    <property type="entry name" value="LDLRA_2"/>
    <property type="match status" value="6"/>
</dbReference>
<evidence type="ECO:0000313" key="20">
    <source>
        <dbReference type="EMBL" id="KAF5914364.1"/>
    </source>
</evidence>
<evidence type="ECO:0000256" key="18">
    <source>
        <dbReference type="SAM" id="Phobius"/>
    </source>
</evidence>
<dbReference type="InterPro" id="IPR018097">
    <property type="entry name" value="EGF_Ca-bd_CS"/>
</dbReference>
<dbReference type="Gene3D" id="4.10.1220.10">
    <property type="entry name" value="EGF-type module"/>
    <property type="match status" value="1"/>
</dbReference>
<feature type="disulfide bond" evidence="15">
    <location>
        <begin position="307"/>
        <end position="322"/>
    </location>
</feature>
<dbReference type="AlphaFoldDB" id="A0A7J7EFI7"/>
<gene>
    <name evidence="20" type="ORF">HPG69_000475</name>
</gene>
<dbReference type="FunFam" id="4.10.400.10:FF:000111">
    <property type="entry name" value="Low density lipoprotein receptor"/>
    <property type="match status" value="1"/>
</dbReference>
<dbReference type="FunFam" id="4.10.400.10:FF:000072">
    <property type="entry name" value="Low density lipoprotein receptor"/>
    <property type="match status" value="1"/>
</dbReference>
<dbReference type="InterPro" id="IPR049883">
    <property type="entry name" value="NOTCH1_EGF-like"/>
</dbReference>
<dbReference type="PROSITE" id="PS00010">
    <property type="entry name" value="ASX_HYDROXYL"/>
    <property type="match status" value="2"/>
</dbReference>
<feature type="repeat" description="LDL-receptor class B" evidence="16">
    <location>
        <begin position="662"/>
        <end position="706"/>
    </location>
</feature>
<dbReference type="Proteomes" id="UP000551758">
    <property type="component" value="Unassembled WGS sequence"/>
</dbReference>
<evidence type="ECO:0000256" key="8">
    <source>
        <dbReference type="ARBA" id="ARBA00022737"/>
    </source>
</evidence>
<feature type="repeat" description="LDL-receptor class B" evidence="16">
    <location>
        <begin position="588"/>
        <end position="631"/>
    </location>
</feature>
<reference evidence="20 21" key="1">
    <citation type="journal article" date="2020" name="Mol. Biol. Evol.">
        <title>Interspecific Gene Flow and the Evolution of Specialization in Black and White Rhinoceros.</title>
        <authorList>
            <person name="Moodley Y."/>
            <person name="Westbury M.V."/>
            <person name="Russo I.M."/>
            <person name="Gopalakrishnan S."/>
            <person name="Rakotoarivelo A."/>
            <person name="Olsen R.A."/>
            <person name="Prost S."/>
            <person name="Tunstall T."/>
            <person name="Ryder O.A."/>
            <person name="Dalen L."/>
            <person name="Bruford M.W."/>
        </authorList>
    </citation>
    <scope>NUCLEOTIDE SEQUENCE [LARGE SCALE GENOMIC DNA]</scope>
    <source>
        <strain evidence="20">SBR-YM</strain>
        <tissue evidence="20">Skin</tissue>
    </source>
</reference>
<evidence type="ECO:0000256" key="2">
    <source>
        <dbReference type="ARBA" id="ARBA00009939"/>
    </source>
</evidence>
<feature type="transmembrane region" description="Helical" evidence="18">
    <location>
        <begin position="874"/>
        <end position="896"/>
    </location>
</feature>
<feature type="region of interest" description="Disordered" evidence="17">
    <location>
        <begin position="1"/>
        <end position="40"/>
    </location>
</feature>
<evidence type="ECO:0000256" key="10">
    <source>
        <dbReference type="ARBA" id="ARBA00023136"/>
    </source>
</evidence>
<dbReference type="GO" id="GO:0005509">
    <property type="term" value="F:calcium ion binding"/>
    <property type="evidence" value="ECO:0007669"/>
    <property type="project" value="InterPro"/>
</dbReference>
<keyword evidence="4 14" id="KW-0245">EGF-like domain</keyword>
<dbReference type="PROSITE" id="PS51120">
    <property type="entry name" value="LDLRB"/>
    <property type="match status" value="4"/>
</dbReference>
<proteinExistence type="inferred from homology"/>
<dbReference type="SUPFAM" id="SSF57184">
    <property type="entry name" value="Growth factor receptor domain"/>
    <property type="match status" value="1"/>
</dbReference>
<evidence type="ECO:0000256" key="1">
    <source>
        <dbReference type="ARBA" id="ARBA00004251"/>
    </source>
</evidence>
<dbReference type="GO" id="GO:0042562">
    <property type="term" value="F:hormone binding"/>
    <property type="evidence" value="ECO:0007669"/>
    <property type="project" value="TreeGrafter"/>
</dbReference>
<evidence type="ECO:0000313" key="21">
    <source>
        <dbReference type="Proteomes" id="UP000551758"/>
    </source>
</evidence>
<keyword evidence="6 18" id="KW-0812">Transmembrane</keyword>
<evidence type="ECO:0000256" key="16">
    <source>
        <dbReference type="PROSITE-ProRule" id="PRU00461"/>
    </source>
</evidence>
<dbReference type="SMART" id="SM00181">
    <property type="entry name" value="EGF"/>
    <property type="match status" value="3"/>
</dbReference>
<dbReference type="SUPFAM" id="SSF57424">
    <property type="entry name" value="LDL receptor-like module"/>
    <property type="match status" value="6"/>
</dbReference>
<feature type="disulfide bond" evidence="15">
    <location>
        <begin position="139"/>
        <end position="154"/>
    </location>
</feature>
<feature type="disulfide bond" evidence="15">
    <location>
        <begin position="268"/>
        <end position="283"/>
    </location>
</feature>
<dbReference type="InterPro" id="IPR001881">
    <property type="entry name" value="EGF-like_Ca-bd_dom"/>
</dbReference>
<dbReference type="FunFam" id="2.120.10.30:FF:000241">
    <property type="entry name" value="Low-density lipoprotein receptor-related protein 6"/>
    <property type="match status" value="1"/>
</dbReference>
<dbReference type="PROSITE" id="PS01209">
    <property type="entry name" value="LDLRA_1"/>
    <property type="match status" value="3"/>
</dbReference>
<dbReference type="FunFam" id="4.10.400.10:FF:000006">
    <property type="entry name" value="Putative low-density lipoprotein receptor"/>
    <property type="match status" value="1"/>
</dbReference>
<comment type="caution">
    <text evidence="14">Lacks conserved residue(s) required for the propagation of feature annotation.</text>
</comment>